<dbReference type="Pfam" id="PF02687">
    <property type="entry name" value="FtsX"/>
    <property type="match status" value="1"/>
</dbReference>
<evidence type="ECO:0000256" key="5">
    <source>
        <dbReference type="ARBA" id="ARBA00023136"/>
    </source>
</evidence>
<dbReference type="GO" id="GO:0005886">
    <property type="term" value="C:plasma membrane"/>
    <property type="evidence" value="ECO:0007669"/>
    <property type="project" value="UniProtKB-SubCell"/>
</dbReference>
<feature type="transmembrane region" description="Helical" evidence="6">
    <location>
        <begin position="695"/>
        <end position="717"/>
    </location>
</feature>
<evidence type="ECO:0000256" key="2">
    <source>
        <dbReference type="ARBA" id="ARBA00022475"/>
    </source>
</evidence>
<dbReference type="PANTHER" id="PTHR30572">
    <property type="entry name" value="MEMBRANE COMPONENT OF TRANSPORTER-RELATED"/>
    <property type="match status" value="1"/>
</dbReference>
<feature type="transmembrane region" description="Helical" evidence="6">
    <location>
        <begin position="433"/>
        <end position="451"/>
    </location>
</feature>
<protein>
    <submittedName>
        <fullName evidence="9">Putative ABC transport system permease protein</fullName>
    </submittedName>
</protein>
<name>A0A521CNA5_SACCC</name>
<feature type="transmembrane region" description="Helical" evidence="6">
    <location>
        <begin position="347"/>
        <end position="369"/>
    </location>
</feature>
<feature type="domain" description="ABC3 transporter permease C-terminal" evidence="7">
    <location>
        <begin position="697"/>
        <end position="811"/>
    </location>
</feature>
<gene>
    <name evidence="9" type="ORF">SAMN06265379_103329</name>
</gene>
<sequence>MLLIASPHSGGLEGDQTPYNMLKHYLRQSFRNFKSNKLIFGGSIFTASLCALCISLLFAYVHNELTMDNFHKREKDIYLITTQASPESQAVLNSASLFFDFNYKKHPELENLVHIQKYEEGEIKFIVDEKIYLPEGLIADSSFFTVFDFELMAGRKDGILSDPAAMIITDKLAQKIFGSENPMGKFITIDYYIEKTFTIKGIVKTPPANSSITFDFILPTQNDGFFRSGADFILAKKGFNPVQFSEKIKDIGHSHPQFKNSITGLIPFNDIYFDGDEVSRKFIFSRTGDKKSVYILFVIMGMVFFISLLNFSNLQIININSSIKNIGINRISGAETKHVFYQKITEFIILILFSALLITAAFLWVLPMFNNFTGVKLSPRIWEIFIVNLSILFVLVSVALIYPTYVFLRIPISNNLKNQVFSDTKLAGRKVSATLQFALSFILLIASIVVVKQLDLMLNKDLGFTSSNIVRIKLLRDLHRTESEEEWEILVKKAKSNYQYVNDALANQSFIKNFSQGQSPINPFEMPWKTNHNQKDYSTQNGLSVTPHYLSLFGLSIAEGRFFEKGRDKSRGKQVIINQAAKKFWGIEDITKTRMLNKYWSSHDKGSDAGFEIIGVVKDFNSEHLSVSPQPLVMFYFEDRDADYLIEIESGSEERGIAFIRDLFEKFNPGEPVHYSLLSDEIEALYQKEKRLSEIYILFTVITFLISASGLFAIALYDTRKRTKEIGIRKVNGATISEILLLLNRDFVKWVAIAFVIATPIAWYAMHRWLQNFAYKTELSWWIFVLAGLLALGVALITVSWQSWRAATRNPVEALRYE</sequence>
<dbReference type="InterPro" id="IPR050250">
    <property type="entry name" value="Macrolide_Exporter_MacB"/>
</dbReference>
<reference evidence="9 10" key="1">
    <citation type="submission" date="2017-05" db="EMBL/GenBank/DDBJ databases">
        <authorList>
            <person name="Varghese N."/>
            <person name="Submissions S."/>
        </authorList>
    </citation>
    <scope>NUCLEOTIDE SEQUENCE [LARGE SCALE GENOMIC DNA]</scope>
    <source>
        <strain evidence="9 10">DSM 27040</strain>
    </source>
</reference>
<evidence type="ECO:0000256" key="6">
    <source>
        <dbReference type="SAM" id="Phobius"/>
    </source>
</evidence>
<feature type="transmembrane region" description="Helical" evidence="6">
    <location>
        <begin position="38"/>
        <end position="61"/>
    </location>
</feature>
<keyword evidence="3 6" id="KW-0812">Transmembrane</keyword>
<evidence type="ECO:0000256" key="3">
    <source>
        <dbReference type="ARBA" id="ARBA00022692"/>
    </source>
</evidence>
<evidence type="ECO:0000256" key="1">
    <source>
        <dbReference type="ARBA" id="ARBA00004651"/>
    </source>
</evidence>
<feature type="transmembrane region" description="Helical" evidence="6">
    <location>
        <begin position="293"/>
        <end position="311"/>
    </location>
</feature>
<feature type="transmembrane region" description="Helical" evidence="6">
    <location>
        <begin position="381"/>
        <end position="402"/>
    </location>
</feature>
<evidence type="ECO:0000313" key="9">
    <source>
        <dbReference type="EMBL" id="SMO60865.1"/>
    </source>
</evidence>
<proteinExistence type="predicted"/>
<feature type="domain" description="MacB-like periplasmic core" evidence="8">
    <location>
        <begin position="52"/>
        <end position="249"/>
    </location>
</feature>
<keyword evidence="5 6" id="KW-0472">Membrane</keyword>
<keyword evidence="10" id="KW-1185">Reference proteome</keyword>
<dbReference type="Proteomes" id="UP000319040">
    <property type="component" value="Unassembled WGS sequence"/>
</dbReference>
<dbReference type="EMBL" id="FXTB01000003">
    <property type="protein sequence ID" value="SMO60865.1"/>
    <property type="molecule type" value="Genomic_DNA"/>
</dbReference>
<evidence type="ECO:0000313" key="10">
    <source>
        <dbReference type="Proteomes" id="UP000319040"/>
    </source>
</evidence>
<keyword evidence="4 6" id="KW-1133">Transmembrane helix</keyword>
<keyword evidence="2" id="KW-1003">Cell membrane</keyword>
<dbReference type="GO" id="GO:0022857">
    <property type="term" value="F:transmembrane transporter activity"/>
    <property type="evidence" value="ECO:0007669"/>
    <property type="project" value="TreeGrafter"/>
</dbReference>
<dbReference type="Pfam" id="PF12704">
    <property type="entry name" value="MacB_PCD"/>
    <property type="match status" value="2"/>
</dbReference>
<feature type="transmembrane region" description="Helical" evidence="6">
    <location>
        <begin position="747"/>
        <end position="767"/>
    </location>
</feature>
<accession>A0A521CNA5</accession>
<dbReference type="OrthoDB" id="8740261at2"/>
<evidence type="ECO:0000256" key="4">
    <source>
        <dbReference type="ARBA" id="ARBA00022989"/>
    </source>
</evidence>
<dbReference type="InterPro" id="IPR025857">
    <property type="entry name" value="MacB_PCD"/>
</dbReference>
<feature type="transmembrane region" description="Helical" evidence="6">
    <location>
        <begin position="779"/>
        <end position="801"/>
    </location>
</feature>
<dbReference type="AlphaFoldDB" id="A0A521CNA5"/>
<evidence type="ECO:0000259" key="8">
    <source>
        <dbReference type="Pfam" id="PF12704"/>
    </source>
</evidence>
<dbReference type="PANTHER" id="PTHR30572:SF18">
    <property type="entry name" value="ABC-TYPE MACROLIDE FAMILY EXPORT SYSTEM PERMEASE COMPONENT 2"/>
    <property type="match status" value="1"/>
</dbReference>
<comment type="subcellular location">
    <subcellularLocation>
        <location evidence="1">Cell membrane</location>
        <topology evidence="1">Multi-pass membrane protein</topology>
    </subcellularLocation>
</comment>
<organism evidence="9 10">
    <name type="scientific">Saccharicrinis carchari</name>
    <dbReference type="NCBI Taxonomy" id="1168039"/>
    <lineage>
        <taxon>Bacteria</taxon>
        <taxon>Pseudomonadati</taxon>
        <taxon>Bacteroidota</taxon>
        <taxon>Bacteroidia</taxon>
        <taxon>Marinilabiliales</taxon>
        <taxon>Marinilabiliaceae</taxon>
        <taxon>Saccharicrinis</taxon>
    </lineage>
</organism>
<evidence type="ECO:0000259" key="7">
    <source>
        <dbReference type="Pfam" id="PF02687"/>
    </source>
</evidence>
<feature type="domain" description="MacB-like periplasmic core" evidence="8">
    <location>
        <begin position="531"/>
        <end position="621"/>
    </location>
</feature>
<dbReference type="InterPro" id="IPR003838">
    <property type="entry name" value="ABC3_permease_C"/>
</dbReference>